<accession>A0ABX0HAQ3</accession>
<comment type="caution">
    <text evidence="2">The sequence shown here is derived from an EMBL/GenBank/DDBJ whole genome shotgun (WGS) entry which is preliminary data.</text>
</comment>
<dbReference type="RefSeq" id="WP_166146962.1">
    <property type="nucleotide sequence ID" value="NZ_JAANYN010000004.1"/>
</dbReference>
<protein>
    <submittedName>
        <fullName evidence="2">Uncharacterized protein</fullName>
    </submittedName>
</protein>
<dbReference type="EMBL" id="JAANYN010000004">
    <property type="protein sequence ID" value="NHE57438.1"/>
    <property type="molecule type" value="Genomic_DNA"/>
</dbReference>
<evidence type="ECO:0000256" key="1">
    <source>
        <dbReference type="SAM" id="SignalP"/>
    </source>
</evidence>
<reference evidence="2 3" key="1">
    <citation type="submission" date="2020-03" db="EMBL/GenBank/DDBJ databases">
        <title>Cyclobacterium plantarum sp. nov., a marine bacterium isolated from a coastal-marine wetland.</title>
        <authorList>
            <person name="Sanchez-Porro C."/>
            <person name="Ventosa A."/>
            <person name="Amoozegar M."/>
        </authorList>
    </citation>
    <scope>NUCLEOTIDE SEQUENCE [LARGE SCALE GENOMIC DNA]</scope>
    <source>
        <strain evidence="2 3">GBPx2</strain>
    </source>
</reference>
<keyword evidence="1" id="KW-0732">Signal</keyword>
<organism evidence="2 3">
    <name type="scientific">Cyclobacterium plantarum</name>
    <dbReference type="NCBI Taxonomy" id="2716263"/>
    <lineage>
        <taxon>Bacteria</taxon>
        <taxon>Pseudomonadati</taxon>
        <taxon>Bacteroidota</taxon>
        <taxon>Cytophagia</taxon>
        <taxon>Cytophagales</taxon>
        <taxon>Cyclobacteriaceae</taxon>
        <taxon>Cyclobacterium</taxon>
    </lineage>
</organism>
<evidence type="ECO:0000313" key="2">
    <source>
        <dbReference type="EMBL" id="NHE57438.1"/>
    </source>
</evidence>
<feature type="signal peptide" evidence="1">
    <location>
        <begin position="1"/>
        <end position="25"/>
    </location>
</feature>
<feature type="chain" id="PRO_5045185006" evidence="1">
    <location>
        <begin position="26"/>
        <end position="68"/>
    </location>
</feature>
<keyword evidence="3" id="KW-1185">Reference proteome</keyword>
<dbReference type="Proteomes" id="UP000649799">
    <property type="component" value="Unassembled WGS sequence"/>
</dbReference>
<proteinExistence type="predicted"/>
<name>A0ABX0HAQ3_9BACT</name>
<sequence>MKISFKYLAIILFFFLISQNGNSLAFDNEAKDAILSGMGNFSWTDNFFTEKNYLNQLLELPHTKIIVE</sequence>
<gene>
    <name evidence="2" type="ORF">G9Q97_11525</name>
</gene>
<evidence type="ECO:0000313" key="3">
    <source>
        <dbReference type="Proteomes" id="UP000649799"/>
    </source>
</evidence>